<evidence type="ECO:0000256" key="2">
    <source>
        <dbReference type="ARBA" id="ARBA00023163"/>
    </source>
</evidence>
<protein>
    <submittedName>
        <fullName evidence="4">DeoR family transcriptional regulator</fullName>
    </submittedName>
</protein>
<evidence type="ECO:0000313" key="4">
    <source>
        <dbReference type="EMBL" id="HIV74686.1"/>
    </source>
</evidence>
<accession>A0A9D1PLN2</accession>
<evidence type="ECO:0000313" key="5">
    <source>
        <dbReference type="Proteomes" id="UP000823937"/>
    </source>
</evidence>
<dbReference type="GO" id="GO:0003700">
    <property type="term" value="F:DNA-binding transcription factor activity"/>
    <property type="evidence" value="ECO:0007669"/>
    <property type="project" value="InterPro"/>
</dbReference>
<dbReference type="EMBL" id="DXHX01000096">
    <property type="protein sequence ID" value="HIV74686.1"/>
    <property type="molecule type" value="Genomic_DNA"/>
</dbReference>
<evidence type="ECO:0000256" key="1">
    <source>
        <dbReference type="ARBA" id="ARBA00023015"/>
    </source>
</evidence>
<dbReference type="Proteomes" id="UP000823937">
    <property type="component" value="Unassembled WGS sequence"/>
</dbReference>
<feature type="non-terminal residue" evidence="4">
    <location>
        <position position="151"/>
    </location>
</feature>
<keyword evidence="2" id="KW-0804">Transcription</keyword>
<sequence>MARKTTKEKILHILKKDDEVTIKELLEYFTISEVAIRRHLNDLIRQKFVRERVVKQEIGRPFHTYALTTKGHETFPNQYQELPVEILRDVEELQGPEAVNDLLKRRVDRDEDEIKAKTDGASFDEKIALMADVQERKGYMIEYEKLANGQY</sequence>
<dbReference type="Pfam" id="PF08220">
    <property type="entry name" value="HTH_DeoR"/>
    <property type="match status" value="1"/>
</dbReference>
<organism evidence="4 5">
    <name type="scientific">Candidatus Pseudogracilibacillus intestinigallinarum</name>
    <dbReference type="NCBI Taxonomy" id="2838742"/>
    <lineage>
        <taxon>Bacteria</taxon>
        <taxon>Bacillati</taxon>
        <taxon>Bacillota</taxon>
        <taxon>Bacilli</taxon>
        <taxon>Bacillales</taxon>
        <taxon>Bacillaceae</taxon>
        <taxon>Pseudogracilibacillus</taxon>
    </lineage>
</organism>
<feature type="domain" description="HTH deoR-type" evidence="3">
    <location>
        <begin position="8"/>
        <end position="48"/>
    </location>
</feature>
<dbReference type="InterPro" id="IPR001034">
    <property type="entry name" value="DeoR_HTH"/>
</dbReference>
<name>A0A9D1PLN2_9BACI</name>
<comment type="caution">
    <text evidence="4">The sequence shown here is derived from an EMBL/GenBank/DDBJ whole genome shotgun (WGS) entry which is preliminary data.</text>
</comment>
<dbReference type="InterPro" id="IPR036390">
    <property type="entry name" value="WH_DNA-bd_sf"/>
</dbReference>
<dbReference type="PANTHER" id="PTHR38600">
    <property type="entry name" value="TRANSCRIPTIONAL REGULATORY PROTEIN"/>
    <property type="match status" value="1"/>
</dbReference>
<keyword evidence="1" id="KW-0805">Transcription regulation</keyword>
<dbReference type="InterPro" id="IPR036388">
    <property type="entry name" value="WH-like_DNA-bd_sf"/>
</dbReference>
<reference evidence="4" key="2">
    <citation type="submission" date="2021-04" db="EMBL/GenBank/DDBJ databases">
        <authorList>
            <person name="Gilroy R."/>
        </authorList>
    </citation>
    <scope>NUCLEOTIDE SEQUENCE</scope>
    <source>
        <strain evidence="4">CHK169-2315</strain>
    </source>
</reference>
<dbReference type="Gene3D" id="1.10.10.10">
    <property type="entry name" value="Winged helix-like DNA-binding domain superfamily/Winged helix DNA-binding domain"/>
    <property type="match status" value="1"/>
</dbReference>
<dbReference type="PANTHER" id="PTHR38600:SF2">
    <property type="entry name" value="SLL0088 PROTEIN"/>
    <property type="match status" value="1"/>
</dbReference>
<proteinExistence type="predicted"/>
<dbReference type="AlphaFoldDB" id="A0A9D1PLN2"/>
<gene>
    <name evidence="4" type="ORF">H9895_06385</name>
</gene>
<dbReference type="SUPFAM" id="SSF46785">
    <property type="entry name" value="Winged helix' DNA-binding domain"/>
    <property type="match status" value="1"/>
</dbReference>
<reference evidence="4" key="1">
    <citation type="journal article" date="2021" name="PeerJ">
        <title>Extensive microbial diversity within the chicken gut microbiome revealed by metagenomics and culture.</title>
        <authorList>
            <person name="Gilroy R."/>
            <person name="Ravi A."/>
            <person name="Getino M."/>
            <person name="Pursley I."/>
            <person name="Horton D.L."/>
            <person name="Alikhan N.F."/>
            <person name="Baker D."/>
            <person name="Gharbi K."/>
            <person name="Hall N."/>
            <person name="Watson M."/>
            <person name="Adriaenssens E.M."/>
            <person name="Foster-Nyarko E."/>
            <person name="Jarju S."/>
            <person name="Secka A."/>
            <person name="Antonio M."/>
            <person name="Oren A."/>
            <person name="Chaudhuri R.R."/>
            <person name="La Ragione R."/>
            <person name="Hildebrand F."/>
            <person name="Pallen M.J."/>
        </authorList>
    </citation>
    <scope>NUCLEOTIDE SEQUENCE</scope>
    <source>
        <strain evidence="4">CHK169-2315</strain>
    </source>
</reference>
<evidence type="ECO:0000259" key="3">
    <source>
        <dbReference type="Pfam" id="PF08220"/>
    </source>
</evidence>